<feature type="transmembrane region" description="Helical" evidence="1">
    <location>
        <begin position="265"/>
        <end position="284"/>
    </location>
</feature>
<dbReference type="EMBL" id="NMUF01000027">
    <property type="protein sequence ID" value="RFA97402.1"/>
    <property type="molecule type" value="Genomic_DNA"/>
</dbReference>
<dbReference type="EMBL" id="NMUE01000009">
    <property type="protein sequence ID" value="RFA96881.1"/>
    <property type="molecule type" value="Genomic_DNA"/>
</dbReference>
<accession>A0A371R0R2</accession>
<gene>
    <name evidence="2" type="ORF">CGL51_04180</name>
    <name evidence="3" type="ORF">CGL52_09420</name>
</gene>
<name>A0A371R0R2_9CREN</name>
<sequence length="291" mass="32017">MEMIRPIALLVIALAVAVQAGVLYVNMSKYVVEVNTTCGPAYIFTAPFDYAPLLGEWLVEQGFVEKYDSPIRKKAREMLGIKSEDNVTLEQWNSLVALDQSLLSDKVKAVEDALRKAGVEVIEVGGASTVKIPNDSANNGTVYAFVRLGGRLDVLKRLENVANDYNISIIVVDLPRVKALRTNKTVDFIPGLGAPTHGIVPLTIFGPFGDVVYYVRQPDEEAIRAVEKHLKERELCGVAVLFVPSERYVPRLTPLREQTGLTADFIWIALAVGTIAVVIASLYIRRSLGYV</sequence>
<dbReference type="AlphaFoldDB" id="A0A371R0R2"/>
<evidence type="ECO:0000313" key="5">
    <source>
        <dbReference type="Proteomes" id="UP000257123"/>
    </source>
</evidence>
<organism evidence="2 5">
    <name type="scientific">Pyrobaculum aerophilum</name>
    <dbReference type="NCBI Taxonomy" id="13773"/>
    <lineage>
        <taxon>Archaea</taxon>
        <taxon>Thermoproteota</taxon>
        <taxon>Thermoprotei</taxon>
        <taxon>Thermoproteales</taxon>
        <taxon>Thermoproteaceae</taxon>
        <taxon>Pyrobaculum</taxon>
    </lineage>
</organism>
<reference evidence="4 5" key="1">
    <citation type="submission" date="2017-07" db="EMBL/GenBank/DDBJ databases">
        <title>Draft genome sequence of aerobic hyperthermophilic archaea, Pyrobaculum aerophilum YKB31 and YKB32.</title>
        <authorList>
            <person name="Mochizuki T."/>
            <person name="Berliner A.J."/>
            <person name="Yoshida-Takashima Y."/>
            <person name="Takaki Y."/>
            <person name="Nunoura T."/>
            <person name="Takai K."/>
        </authorList>
    </citation>
    <scope>NUCLEOTIDE SEQUENCE [LARGE SCALE GENOMIC DNA]</scope>
    <source>
        <strain evidence="2 5">YKB31</strain>
        <strain evidence="3 4">YKB32</strain>
    </source>
</reference>
<dbReference type="Proteomes" id="UP000256877">
    <property type="component" value="Unassembled WGS sequence"/>
</dbReference>
<comment type="caution">
    <text evidence="2">The sequence shown here is derived from an EMBL/GenBank/DDBJ whole genome shotgun (WGS) entry which is preliminary data.</text>
</comment>
<protein>
    <submittedName>
        <fullName evidence="2">Uncharacterized protein</fullName>
    </submittedName>
</protein>
<keyword evidence="1" id="KW-0472">Membrane</keyword>
<evidence type="ECO:0000256" key="1">
    <source>
        <dbReference type="SAM" id="Phobius"/>
    </source>
</evidence>
<evidence type="ECO:0000313" key="3">
    <source>
        <dbReference type="EMBL" id="RFA97402.1"/>
    </source>
</evidence>
<keyword evidence="1" id="KW-0812">Transmembrane</keyword>
<evidence type="ECO:0000313" key="4">
    <source>
        <dbReference type="Proteomes" id="UP000256877"/>
    </source>
</evidence>
<dbReference type="Proteomes" id="UP000257123">
    <property type="component" value="Unassembled WGS sequence"/>
</dbReference>
<keyword evidence="1" id="KW-1133">Transmembrane helix</keyword>
<dbReference type="OrthoDB" id="28590at2157"/>
<proteinExistence type="predicted"/>
<evidence type="ECO:0000313" key="2">
    <source>
        <dbReference type="EMBL" id="RFA96881.1"/>
    </source>
</evidence>